<dbReference type="STRING" id="290398.Csal_0372"/>
<dbReference type="Pfam" id="PF00044">
    <property type="entry name" value="Gp_dh_N"/>
    <property type="match status" value="1"/>
</dbReference>
<dbReference type="Proteomes" id="UP000000239">
    <property type="component" value="Chromosome"/>
</dbReference>
<feature type="binding site" evidence="4">
    <location>
        <position position="154"/>
    </location>
    <ligand>
        <name>NAD(+)</name>
        <dbReference type="ChEBI" id="CHEBI:57540"/>
    </ligand>
</feature>
<reference evidence="9 10" key="1">
    <citation type="journal article" date="2011" name="Stand. Genomic Sci.">
        <title>Complete genome sequence of the halophilic and highly halotolerant Chromohalobacter salexigens type strain (1H11(T)).</title>
        <authorList>
            <person name="Copeland A."/>
            <person name="O'Connor K."/>
            <person name="Lucas S."/>
            <person name="Lapidus A."/>
            <person name="Berry K.W."/>
            <person name="Detter J.C."/>
            <person name="Del Rio T.G."/>
            <person name="Hammon N."/>
            <person name="Dalin E."/>
            <person name="Tice H."/>
            <person name="Pitluck S."/>
            <person name="Bruce D."/>
            <person name="Goodwin L."/>
            <person name="Han C."/>
            <person name="Tapia R."/>
            <person name="Saunders E."/>
            <person name="Schmutz J."/>
            <person name="Brettin T."/>
            <person name="Larimer F."/>
            <person name="Land M."/>
            <person name="Hauser L."/>
            <person name="Vargas C."/>
            <person name="Nieto J.J."/>
            <person name="Kyrpides N.C."/>
            <person name="Ivanova N."/>
            <person name="Goker M."/>
            <person name="Klenk H.P."/>
            <person name="Csonka L.N."/>
            <person name="Woyke T."/>
        </authorList>
    </citation>
    <scope>NUCLEOTIDE SEQUENCE [LARGE SCALE GENOMIC DNA]</scope>
    <source>
        <strain evidence="10">ATCC BAA-138 / DSM 3043 / CIP 106854 / NCIMB 13768 / 1H11</strain>
    </source>
</reference>
<dbReference type="FunFam" id="3.40.50.720:FF:000001">
    <property type="entry name" value="Glyceraldehyde-3-phosphate dehydrogenase"/>
    <property type="match status" value="1"/>
</dbReference>
<evidence type="ECO:0000313" key="9">
    <source>
        <dbReference type="EMBL" id="ABE57734.1"/>
    </source>
</evidence>
<dbReference type="eggNOG" id="COG0057">
    <property type="taxonomic scope" value="Bacteria"/>
</dbReference>
<keyword evidence="10" id="KW-1185">Reference proteome</keyword>
<keyword evidence="4" id="KW-0520">NAD</keyword>
<feature type="binding site" evidence="4">
    <location>
        <begin position="44"/>
        <end position="45"/>
    </location>
    <ligand>
        <name>NAD(+)</name>
        <dbReference type="ChEBI" id="CHEBI:57540"/>
    </ligand>
</feature>
<dbReference type="InterPro" id="IPR020830">
    <property type="entry name" value="GlycerAld_3-P_DH_AS"/>
</dbReference>
<dbReference type="GO" id="GO:0051287">
    <property type="term" value="F:NAD binding"/>
    <property type="evidence" value="ECO:0007669"/>
    <property type="project" value="InterPro"/>
</dbReference>
<evidence type="ECO:0000256" key="6">
    <source>
        <dbReference type="RuleBase" id="RU000397"/>
    </source>
</evidence>
<feature type="domain" description="Glyceraldehyde 3-phosphate dehydrogenase NAD(P) binding" evidence="8">
    <location>
        <begin position="35"/>
        <end position="186"/>
    </location>
</feature>
<name>Q1R0M4_CHRI1</name>
<keyword evidence="4" id="KW-0547">Nucleotide-binding</keyword>
<dbReference type="HOGENOM" id="CLU_030140_0_2_6"/>
<dbReference type="InterPro" id="IPR036291">
    <property type="entry name" value="NAD(P)-bd_dom_sf"/>
</dbReference>
<evidence type="ECO:0000256" key="1">
    <source>
        <dbReference type="ARBA" id="ARBA00011881"/>
    </source>
</evidence>
<gene>
    <name evidence="9" type="ordered locus">Csal_0372</name>
</gene>
<dbReference type="CDD" id="cd23937">
    <property type="entry name" value="GAPDH_C_E4PDH"/>
    <property type="match status" value="1"/>
</dbReference>
<organism evidence="9 10">
    <name type="scientific">Chromohalobacter israelensis (strain ATCC BAA-138 / DSM 3043 / CIP 106854 / NCIMB 13768 / 1H11)</name>
    <name type="common">Chromohalobacter salexigens</name>
    <dbReference type="NCBI Taxonomy" id="290398"/>
    <lineage>
        <taxon>Bacteria</taxon>
        <taxon>Pseudomonadati</taxon>
        <taxon>Pseudomonadota</taxon>
        <taxon>Gammaproteobacteria</taxon>
        <taxon>Oceanospirillales</taxon>
        <taxon>Halomonadaceae</taxon>
        <taxon>Chromohalobacter</taxon>
    </lineage>
</organism>
<dbReference type="SUPFAM" id="SSF55347">
    <property type="entry name" value="Glyceraldehyde-3-phosphate dehydrogenase-like, C-terminal domain"/>
    <property type="match status" value="1"/>
</dbReference>
<keyword evidence="2 9" id="KW-0560">Oxidoreductase</keyword>
<dbReference type="SUPFAM" id="SSF51735">
    <property type="entry name" value="NAD(P)-binding Rossmann-fold domains"/>
    <property type="match status" value="1"/>
</dbReference>
<dbReference type="CDD" id="cd17892">
    <property type="entry name" value="GAPDH_N_E4PDH"/>
    <property type="match status" value="1"/>
</dbReference>
<evidence type="ECO:0000256" key="5">
    <source>
        <dbReference type="PIRSR" id="PIRSR000149-4"/>
    </source>
</evidence>
<proteinExistence type="inferred from homology"/>
<evidence type="ECO:0000256" key="2">
    <source>
        <dbReference type="ARBA" id="ARBA00023002"/>
    </source>
</evidence>
<feature type="active site" description="Nucleophile" evidence="3">
    <location>
        <position position="186"/>
    </location>
</feature>
<dbReference type="PROSITE" id="PS00071">
    <property type="entry name" value="GAPDH"/>
    <property type="match status" value="1"/>
</dbReference>
<dbReference type="EC" id="1.2.1.12" evidence="9"/>
<dbReference type="PIRSF" id="PIRSF000149">
    <property type="entry name" value="GAP_DH"/>
    <property type="match status" value="1"/>
</dbReference>
<dbReference type="KEGG" id="csa:Csal_0372"/>
<dbReference type="PRINTS" id="PR00078">
    <property type="entry name" value="G3PDHDRGNASE"/>
</dbReference>
<evidence type="ECO:0000313" key="10">
    <source>
        <dbReference type="Proteomes" id="UP000000239"/>
    </source>
</evidence>
<dbReference type="Gene3D" id="3.30.360.10">
    <property type="entry name" value="Dihydrodipicolinate Reductase, domain 2"/>
    <property type="match status" value="1"/>
</dbReference>
<evidence type="ECO:0000259" key="8">
    <source>
        <dbReference type="SMART" id="SM00846"/>
    </source>
</evidence>
<feature type="site" description="Activates thiol group during catalysis" evidence="5">
    <location>
        <position position="213"/>
    </location>
</feature>
<comment type="subunit">
    <text evidence="1">Homotetramer.</text>
</comment>
<comment type="similarity">
    <text evidence="6">Belongs to the glyceraldehyde-3-phosphate dehydrogenase family.</text>
</comment>
<sequence length="396" mass="43006">MPLGRHAALGKRGVTALISALYRRTGFPERLSMSYRIAINGYGRIGQSVLRALIERQETALEIVAINELSDLDTIAYLTRYDTTHGRFPGQVDARDGQLYIDGHAIRVLCEPDPARLPWDELGIDLVLECSGSFKDRATAEQHLAAGAQRLLFSQPAEADVDATIVHGINDAELRADMRIVSAASCTTNCLVPLLTVIDEALGLEHGVTTTIHSAMNDQPVIDAYHKTDLRLTRSAMQSIIPVDTGLARGIERLMPHLAGRFECLHVRVPTINVSAMDMALSVRRATTAADVNALLQAASHERLGGLLGHTQEPVASVDFNHDPRSGIVDATQTRVAGGHLIKMLCWFDNEWGFANRMLDVSLRWLALAGADTSSAASTHAPSRVSPLPSDTPSFK</sequence>
<dbReference type="GO" id="GO:0004365">
    <property type="term" value="F:glyceraldehyde-3-phosphate dehydrogenase (NAD+) (phosphorylating) activity"/>
    <property type="evidence" value="ECO:0007669"/>
    <property type="project" value="UniProtKB-EC"/>
</dbReference>
<evidence type="ECO:0000256" key="3">
    <source>
        <dbReference type="PIRSR" id="PIRSR000149-1"/>
    </source>
</evidence>
<feature type="region of interest" description="Disordered" evidence="7">
    <location>
        <begin position="376"/>
        <end position="396"/>
    </location>
</feature>
<evidence type="ECO:0000256" key="7">
    <source>
        <dbReference type="SAM" id="MobiDB-lite"/>
    </source>
</evidence>
<dbReference type="EMBL" id="CP000285">
    <property type="protein sequence ID" value="ABE57734.1"/>
    <property type="molecule type" value="Genomic_DNA"/>
</dbReference>
<dbReference type="AlphaFoldDB" id="Q1R0M4"/>
<dbReference type="InterPro" id="IPR020831">
    <property type="entry name" value="GlycerAld/Erythrose_P_DH"/>
</dbReference>
<protein>
    <submittedName>
        <fullName evidence="9">Glyceraldehyde-3-phosphate dehydrogenase</fullName>
        <ecNumber evidence="9">1.2.1.12</ecNumber>
    </submittedName>
</protein>
<dbReference type="InterPro" id="IPR020829">
    <property type="entry name" value="GlycerAld_3-P_DH_cat"/>
</dbReference>
<dbReference type="SMART" id="SM00846">
    <property type="entry name" value="Gp_dh_N"/>
    <property type="match status" value="1"/>
</dbReference>
<dbReference type="InterPro" id="IPR020828">
    <property type="entry name" value="GlycerAld_3-P_DH_NAD(P)-bd"/>
</dbReference>
<accession>Q1R0M4</accession>
<dbReference type="Pfam" id="PF02800">
    <property type="entry name" value="Gp_dh_C"/>
    <property type="match status" value="1"/>
</dbReference>
<evidence type="ECO:0000256" key="4">
    <source>
        <dbReference type="PIRSR" id="PIRSR000149-3"/>
    </source>
</evidence>
<dbReference type="PANTHER" id="PTHR43148">
    <property type="entry name" value="GLYCERALDEHYDE-3-PHOSPHATE DEHYDROGENASE 2"/>
    <property type="match status" value="1"/>
</dbReference>
<feature type="binding site" evidence="4">
    <location>
        <position position="350"/>
    </location>
    <ligand>
        <name>NAD(+)</name>
        <dbReference type="ChEBI" id="CHEBI:57540"/>
    </ligand>
</feature>
<dbReference type="Gene3D" id="3.40.50.720">
    <property type="entry name" value="NAD(P)-binding Rossmann-like Domain"/>
    <property type="match status" value="1"/>
</dbReference>